<name>A0A328VHM8_9CHLR</name>
<dbReference type="PANTHER" id="PTHR43433">
    <property type="entry name" value="HYDROLASE, ALPHA/BETA FOLD FAMILY PROTEIN"/>
    <property type="match status" value="1"/>
</dbReference>
<evidence type="ECO:0000313" key="3">
    <source>
        <dbReference type="Proteomes" id="UP000248706"/>
    </source>
</evidence>
<dbReference type="AlphaFoldDB" id="A0A328VHM8"/>
<dbReference type="EMBL" id="MCIF01000002">
    <property type="protein sequence ID" value="RAQ95260.1"/>
    <property type="molecule type" value="Genomic_DNA"/>
</dbReference>
<dbReference type="InterPro" id="IPR000073">
    <property type="entry name" value="AB_hydrolase_1"/>
</dbReference>
<dbReference type="Proteomes" id="UP000248706">
    <property type="component" value="Unassembled WGS sequence"/>
</dbReference>
<comment type="caution">
    <text evidence="2">The sequence shown here is derived from an EMBL/GenBank/DDBJ whole genome shotgun (WGS) entry which is preliminary data.</text>
</comment>
<sequence>MAGRLEPEWGFIEARGTRLYYEVAGRGHPLVLLHSGLLDHRSWDPQFMEFARYYEVVRYDRRGFGRSAMGNVEYSDVRDLYDVLNDLAIDRAYLLGLSRGGRLAIDFALSYPEMVDALILAAANISGYDNYMPETLERGKRIAAAARAQDKEQLYELWATDPAMPHEDEYPEAAQRYRELLRDYSFVHYLNPVPSEQLRPPALQRLAEIRQPTLILIGDADSLEMQAQAELLEAGIIDARKVVIRGARHMLNLERPETFNRAVLTFLHSLERR</sequence>
<protein>
    <recommendedName>
        <fullName evidence="1">AB hydrolase-1 domain-containing protein</fullName>
    </recommendedName>
</protein>
<dbReference type="InterPro" id="IPR029058">
    <property type="entry name" value="AB_hydrolase_fold"/>
</dbReference>
<evidence type="ECO:0000259" key="1">
    <source>
        <dbReference type="Pfam" id="PF12697"/>
    </source>
</evidence>
<dbReference type="GO" id="GO:0003824">
    <property type="term" value="F:catalytic activity"/>
    <property type="evidence" value="ECO:0007669"/>
    <property type="project" value="InterPro"/>
</dbReference>
<dbReference type="RefSeq" id="WP_112427828.1">
    <property type="nucleotide sequence ID" value="NZ_MCIF01000002.1"/>
</dbReference>
<dbReference type="PRINTS" id="PR00111">
    <property type="entry name" value="ABHYDROLASE"/>
</dbReference>
<dbReference type="Gene3D" id="3.40.50.1820">
    <property type="entry name" value="alpha/beta hydrolase"/>
    <property type="match status" value="1"/>
</dbReference>
<dbReference type="Pfam" id="PF12697">
    <property type="entry name" value="Abhydrolase_6"/>
    <property type="match status" value="1"/>
</dbReference>
<keyword evidence="3" id="KW-1185">Reference proteome</keyword>
<evidence type="ECO:0000313" key="2">
    <source>
        <dbReference type="EMBL" id="RAQ95260.1"/>
    </source>
</evidence>
<dbReference type="InterPro" id="IPR050471">
    <property type="entry name" value="AB_hydrolase"/>
</dbReference>
<reference evidence="2 3" key="1">
    <citation type="submission" date="2016-08" db="EMBL/GenBank/DDBJ databases">
        <title>Analysis of Carbohydrate Active Enzymes in Thermogemmatispora T81 Reveals Carbohydrate Degradation Ability.</title>
        <authorList>
            <person name="Tomazini A."/>
            <person name="Lal S."/>
            <person name="Stott M."/>
            <person name="Henrissat B."/>
            <person name="Polikarpov I."/>
            <person name="Sparling R."/>
            <person name="Levin D.B."/>
        </authorList>
    </citation>
    <scope>NUCLEOTIDE SEQUENCE [LARGE SCALE GENOMIC DNA]</scope>
    <source>
        <strain evidence="2 3">T81</strain>
    </source>
</reference>
<organism evidence="2 3">
    <name type="scientific">Thermogemmatispora tikiterensis</name>
    <dbReference type="NCBI Taxonomy" id="1825093"/>
    <lineage>
        <taxon>Bacteria</taxon>
        <taxon>Bacillati</taxon>
        <taxon>Chloroflexota</taxon>
        <taxon>Ktedonobacteria</taxon>
        <taxon>Thermogemmatisporales</taxon>
        <taxon>Thermogemmatisporaceae</taxon>
        <taxon>Thermogemmatispora</taxon>
    </lineage>
</organism>
<gene>
    <name evidence="2" type="ORF">A4R35_06915</name>
</gene>
<feature type="domain" description="AB hydrolase-1" evidence="1">
    <location>
        <begin position="30"/>
        <end position="262"/>
    </location>
</feature>
<accession>A0A328VHM8</accession>
<dbReference type="PRINTS" id="PR00412">
    <property type="entry name" value="EPOXHYDRLASE"/>
</dbReference>
<dbReference type="OrthoDB" id="9805423at2"/>
<dbReference type="InterPro" id="IPR000639">
    <property type="entry name" value="Epox_hydrolase-like"/>
</dbReference>
<proteinExistence type="predicted"/>
<dbReference type="SUPFAM" id="SSF53474">
    <property type="entry name" value="alpha/beta-Hydrolases"/>
    <property type="match status" value="1"/>
</dbReference>
<dbReference type="PANTHER" id="PTHR43433:SF5">
    <property type="entry name" value="AB HYDROLASE-1 DOMAIN-CONTAINING PROTEIN"/>
    <property type="match status" value="1"/>
</dbReference>